<protein>
    <submittedName>
        <fullName evidence="2">Uncharacterized protein</fullName>
    </submittedName>
</protein>
<keyword evidence="3" id="KW-1185">Reference proteome</keyword>
<organism evidence="2 3">
    <name type="scientific">Euplotes crassus</name>
    <dbReference type="NCBI Taxonomy" id="5936"/>
    <lineage>
        <taxon>Eukaryota</taxon>
        <taxon>Sar</taxon>
        <taxon>Alveolata</taxon>
        <taxon>Ciliophora</taxon>
        <taxon>Intramacronucleata</taxon>
        <taxon>Spirotrichea</taxon>
        <taxon>Hypotrichia</taxon>
        <taxon>Euplotida</taxon>
        <taxon>Euplotidae</taxon>
        <taxon>Moneuplotes</taxon>
    </lineage>
</organism>
<proteinExistence type="predicted"/>
<evidence type="ECO:0000256" key="1">
    <source>
        <dbReference type="SAM" id="MobiDB-lite"/>
    </source>
</evidence>
<evidence type="ECO:0000313" key="3">
    <source>
        <dbReference type="Proteomes" id="UP001295684"/>
    </source>
</evidence>
<evidence type="ECO:0000313" key="2">
    <source>
        <dbReference type="EMBL" id="CAI2386336.1"/>
    </source>
</evidence>
<feature type="compositionally biased region" description="Acidic residues" evidence="1">
    <location>
        <begin position="457"/>
        <end position="471"/>
    </location>
</feature>
<name>A0AAD1Y6L2_EUPCR</name>
<comment type="caution">
    <text evidence="2">The sequence shown here is derived from an EMBL/GenBank/DDBJ whole genome shotgun (WGS) entry which is preliminary data.</text>
</comment>
<reference evidence="2" key="1">
    <citation type="submission" date="2023-07" db="EMBL/GenBank/DDBJ databases">
        <authorList>
            <consortium name="AG Swart"/>
            <person name="Singh M."/>
            <person name="Singh A."/>
            <person name="Seah K."/>
            <person name="Emmerich C."/>
        </authorList>
    </citation>
    <scope>NUCLEOTIDE SEQUENCE</scope>
    <source>
        <strain evidence="2">DP1</strain>
    </source>
</reference>
<feature type="compositionally biased region" description="Basic and acidic residues" evidence="1">
    <location>
        <begin position="638"/>
        <end position="647"/>
    </location>
</feature>
<dbReference type="EMBL" id="CAMPGE010028835">
    <property type="protein sequence ID" value="CAI2386336.1"/>
    <property type="molecule type" value="Genomic_DNA"/>
</dbReference>
<sequence>MDLKLENASQSCNTNRLTFGSPQISQDLTLKQRISKQINKNKKCFKTLKANFDKVSSEISKLKCIRQRQKGGASSLQEKLEAFHNNFENLIQKDLCQYTSGNHDLIKQVQALADEFCRDLLEMFMIQENEYINQLELFKLEQDIKIDEKLAAYSSMSVKIEESMQMVNSQSSIKNMINKMSSLQGRIRGGVDKLKSLHSQRENIEVQVIDELQENNIPISDLSDKGDNGGYDTKELAFNTTQAVDVKTAIKEFKTHRSLEESELENITSSLSCYDKVHEDIEFEIHQLQKKTLVLQQEINNRDEIISKLESANRILTYSNANKLNSSVISAIPLTTRPTDQNTIRKIANHIRKKNLSLEMSETKNISFRTPETKGRNVKESNGAHTAEILKHPQLEIQSDDSSVQPNEKVIDLSDILQTPDDDNSGFQNLLEDEILSSDLASFSQNEVNNIQVLDDEKQEDNEESDEESNEEGNKQGNEEGNEEYIEDNHEENHEESFEESCEGTHNSRERSPSMPDPAIELKCYEELINLESKYLNMSLGDIPEEYEENATLSEKNSSSLDKYENTASNLSSKCVSDSNNTCQNIPIIENLCNKGSIDTHHSPYMTSDKIHSNFLNETTKFQQDSLSQMKRFPDKIQREENPKDKSPATPVSHLSNPSMPTKEMHPNPSFSHPLVPSDLCCSSHCTSLALPTEADCHPDVDWNRELGD</sequence>
<dbReference type="AlphaFoldDB" id="A0AAD1Y6L2"/>
<feature type="region of interest" description="Disordered" evidence="1">
    <location>
        <begin position="638"/>
        <end position="670"/>
    </location>
</feature>
<gene>
    <name evidence="2" type="ORF">ECRASSUSDP1_LOCUS27949</name>
</gene>
<accession>A0AAD1Y6L2</accession>
<dbReference type="Proteomes" id="UP001295684">
    <property type="component" value="Unassembled WGS sequence"/>
</dbReference>
<feature type="compositionally biased region" description="Basic and acidic residues" evidence="1">
    <location>
        <begin position="487"/>
        <end position="496"/>
    </location>
</feature>
<feature type="region of interest" description="Disordered" evidence="1">
    <location>
        <begin position="452"/>
        <end position="518"/>
    </location>
</feature>